<evidence type="ECO:0000256" key="8">
    <source>
        <dbReference type="RuleBase" id="RU004474"/>
    </source>
</evidence>
<comment type="similarity">
    <text evidence="2 7 8">Belongs to the dihydrofolate reductase family.</text>
</comment>
<dbReference type="GO" id="GO:0046654">
    <property type="term" value="P:tetrahydrofolate biosynthetic process"/>
    <property type="evidence" value="ECO:0007669"/>
    <property type="project" value="UniProtKB-UniPathway"/>
</dbReference>
<dbReference type="CDD" id="cd00209">
    <property type="entry name" value="DHFR"/>
    <property type="match status" value="1"/>
</dbReference>
<gene>
    <name evidence="10" type="ORF">GTW58_05970</name>
</gene>
<dbReference type="GO" id="GO:0004146">
    <property type="term" value="F:dihydrofolate reductase activity"/>
    <property type="evidence" value="ECO:0007669"/>
    <property type="project" value="UniProtKB-EC"/>
</dbReference>
<dbReference type="GO" id="GO:0046452">
    <property type="term" value="P:dihydrofolate metabolic process"/>
    <property type="evidence" value="ECO:0007669"/>
    <property type="project" value="TreeGrafter"/>
</dbReference>
<evidence type="ECO:0000256" key="1">
    <source>
        <dbReference type="ARBA" id="ARBA00004903"/>
    </source>
</evidence>
<dbReference type="GO" id="GO:0006730">
    <property type="term" value="P:one-carbon metabolic process"/>
    <property type="evidence" value="ECO:0007669"/>
    <property type="project" value="UniProtKB-KW"/>
</dbReference>
<dbReference type="InterPro" id="IPR012259">
    <property type="entry name" value="DHFR"/>
</dbReference>
<dbReference type="InterPro" id="IPR017925">
    <property type="entry name" value="DHFR_CS"/>
</dbReference>
<dbReference type="GO" id="GO:0050661">
    <property type="term" value="F:NADP binding"/>
    <property type="evidence" value="ECO:0007669"/>
    <property type="project" value="InterPro"/>
</dbReference>
<dbReference type="InterPro" id="IPR001796">
    <property type="entry name" value="DHFR_dom"/>
</dbReference>
<keyword evidence="11" id="KW-1185">Reference proteome</keyword>
<accession>A0A846TUM9</accession>
<evidence type="ECO:0000313" key="11">
    <source>
        <dbReference type="Proteomes" id="UP000521379"/>
    </source>
</evidence>
<dbReference type="SUPFAM" id="SSF53597">
    <property type="entry name" value="Dihydrofolate reductase-like"/>
    <property type="match status" value="1"/>
</dbReference>
<comment type="pathway">
    <text evidence="1 7">Cofactor biosynthesis; tetrahydrofolate biosynthesis; 5,6,7,8-tetrahydrofolate from 7,8-dihydrofolate: step 1/1.</text>
</comment>
<dbReference type="PANTHER" id="PTHR48069:SF3">
    <property type="entry name" value="DIHYDROFOLATE REDUCTASE"/>
    <property type="match status" value="1"/>
</dbReference>
<dbReference type="PIRSF" id="PIRSF000194">
    <property type="entry name" value="DHFR"/>
    <property type="match status" value="1"/>
</dbReference>
<evidence type="ECO:0000256" key="4">
    <source>
        <dbReference type="ARBA" id="ARBA00022563"/>
    </source>
</evidence>
<feature type="domain" description="DHFR" evidence="9">
    <location>
        <begin position="10"/>
        <end position="181"/>
    </location>
</feature>
<dbReference type="PANTHER" id="PTHR48069">
    <property type="entry name" value="DIHYDROFOLATE REDUCTASE"/>
    <property type="match status" value="1"/>
</dbReference>
<dbReference type="PROSITE" id="PS51330">
    <property type="entry name" value="DHFR_2"/>
    <property type="match status" value="1"/>
</dbReference>
<evidence type="ECO:0000256" key="7">
    <source>
        <dbReference type="PIRNR" id="PIRNR000194"/>
    </source>
</evidence>
<dbReference type="Gene3D" id="3.40.430.10">
    <property type="entry name" value="Dihydrofolate Reductase, subunit A"/>
    <property type="match status" value="1"/>
</dbReference>
<comment type="function">
    <text evidence="7">Key enzyme in folate metabolism. Catalyzes an essential reaction for de novo glycine and purine synthesis, and for DNA precursor synthesis.</text>
</comment>
<dbReference type="InterPro" id="IPR024072">
    <property type="entry name" value="DHFR-like_dom_sf"/>
</dbReference>
<keyword evidence="4 7" id="KW-0554">One-carbon metabolism</keyword>
<dbReference type="RefSeq" id="WP_119932871.1">
    <property type="nucleotide sequence ID" value="NZ_JAAVUN010000009.1"/>
</dbReference>
<evidence type="ECO:0000256" key="5">
    <source>
        <dbReference type="ARBA" id="ARBA00022857"/>
    </source>
</evidence>
<evidence type="ECO:0000256" key="6">
    <source>
        <dbReference type="ARBA" id="ARBA00023002"/>
    </source>
</evidence>
<evidence type="ECO:0000256" key="2">
    <source>
        <dbReference type="ARBA" id="ARBA00009539"/>
    </source>
</evidence>
<evidence type="ECO:0000259" key="9">
    <source>
        <dbReference type="PROSITE" id="PS51330"/>
    </source>
</evidence>
<organism evidence="10 11">
    <name type="scientific">Kocuria subflava</name>
    <dbReference type="NCBI Taxonomy" id="1736139"/>
    <lineage>
        <taxon>Bacteria</taxon>
        <taxon>Bacillati</taxon>
        <taxon>Actinomycetota</taxon>
        <taxon>Actinomycetes</taxon>
        <taxon>Micrococcales</taxon>
        <taxon>Micrococcaceae</taxon>
        <taxon>Kocuria</taxon>
    </lineage>
</organism>
<evidence type="ECO:0000256" key="3">
    <source>
        <dbReference type="ARBA" id="ARBA00012856"/>
    </source>
</evidence>
<comment type="caution">
    <text evidence="10">The sequence shown here is derived from an EMBL/GenBank/DDBJ whole genome shotgun (WGS) entry which is preliminary data.</text>
</comment>
<dbReference type="GO" id="GO:0046655">
    <property type="term" value="P:folic acid metabolic process"/>
    <property type="evidence" value="ECO:0007669"/>
    <property type="project" value="TreeGrafter"/>
</dbReference>
<dbReference type="Pfam" id="PF00186">
    <property type="entry name" value="DHFR_1"/>
    <property type="match status" value="1"/>
</dbReference>
<comment type="catalytic activity">
    <reaction evidence="7">
        <text>(6S)-5,6,7,8-tetrahydrofolate + NADP(+) = 7,8-dihydrofolate + NADPH + H(+)</text>
        <dbReference type="Rhea" id="RHEA:15009"/>
        <dbReference type="ChEBI" id="CHEBI:15378"/>
        <dbReference type="ChEBI" id="CHEBI:57451"/>
        <dbReference type="ChEBI" id="CHEBI:57453"/>
        <dbReference type="ChEBI" id="CHEBI:57783"/>
        <dbReference type="ChEBI" id="CHEBI:58349"/>
        <dbReference type="EC" id="1.5.1.3"/>
    </reaction>
</comment>
<dbReference type="AlphaFoldDB" id="A0A846TUM9"/>
<dbReference type="PRINTS" id="PR00070">
    <property type="entry name" value="DHFR"/>
</dbReference>
<dbReference type="Proteomes" id="UP000521379">
    <property type="component" value="Unassembled WGS sequence"/>
</dbReference>
<dbReference type="PROSITE" id="PS00075">
    <property type="entry name" value="DHFR_1"/>
    <property type="match status" value="1"/>
</dbReference>
<protein>
    <recommendedName>
        <fullName evidence="3 7">Dihydrofolate reductase</fullName>
        <ecNumber evidence="3 7">1.5.1.3</ecNumber>
    </recommendedName>
</protein>
<proteinExistence type="inferred from homology"/>
<sequence>MQGGESAQPQIAAIWAQTVDGVIGNDGTMPWHVPEDFAHFRDTTMGHPVIMGRRTWESFPPTFRPLPGRTNIVITSAPESVRAAVGPDDVVVVSSYEEAVERAQAADGGELIWVIGGGQLYRHALQHPQHPVTRALVSVLELAADGDTHAPQLGNGWRLTEDQDQARSRTGVAWRVQTWVKDQASSS</sequence>
<dbReference type="EC" id="1.5.1.3" evidence="3 7"/>
<name>A0A846TUM9_9MICC</name>
<keyword evidence="6 7" id="KW-0560">Oxidoreductase</keyword>
<dbReference type="EMBL" id="JAAVUN010000009">
    <property type="protein sequence ID" value="NKE09492.1"/>
    <property type="molecule type" value="Genomic_DNA"/>
</dbReference>
<evidence type="ECO:0000313" key="10">
    <source>
        <dbReference type="EMBL" id="NKE09492.1"/>
    </source>
</evidence>
<reference evidence="10 11" key="1">
    <citation type="submission" date="2020-02" db="EMBL/GenBank/DDBJ databases">
        <authorList>
            <person name="Sun Q."/>
        </authorList>
    </citation>
    <scope>NUCLEOTIDE SEQUENCE [LARGE SCALE GENOMIC DNA]</scope>
    <source>
        <strain evidence="10 11">YIM 13062</strain>
    </source>
</reference>
<keyword evidence="5 7" id="KW-0521">NADP</keyword>
<dbReference type="UniPathway" id="UPA00077">
    <property type="reaction ID" value="UER00158"/>
</dbReference>
<dbReference type="GO" id="GO:0005829">
    <property type="term" value="C:cytosol"/>
    <property type="evidence" value="ECO:0007669"/>
    <property type="project" value="TreeGrafter"/>
</dbReference>